<dbReference type="Gene3D" id="2.40.33.10">
    <property type="entry name" value="PK beta-barrel domain-like"/>
    <property type="match status" value="1"/>
</dbReference>
<keyword evidence="5" id="KW-0479">Metal-binding</keyword>
<keyword evidence="4" id="KW-0808">Transferase</keyword>
<sequence>MKRLKMKKVKIICTLGPASFSKPTLKLLSKEKVDIFRINLSHTNTDQIEKKIKYLKQNNIKNICIDTEGAQIRTTHTKKIYFIKKNSKIKIYNKNNLSNEKNIYLYPYFDLNYLEVGTKIDIGFNSLSIKVVKKNSLKGYLLCKVLNEEYLDSKKGVHIHSKINLPCLTQKDRYALKLARELRIKYYAISFVNSHKDLEEVKKITGNNSFIISKIETENAIINLDKITKNSDALLIDRGDLSRYVPIEKIPIAQENIINRSIKLSKPTYVATNLLESMIKENQATRAESHDIYSTLKEGAKGLVLAAETAIGKNPIECVRFIKRCITVYKRNKNKQILNGKNEKNYLFRSTP</sequence>
<dbReference type="AlphaFoldDB" id="A0A382L1K7"/>
<dbReference type="Gene3D" id="3.20.20.60">
    <property type="entry name" value="Phosphoenolpyruvate-binding domains"/>
    <property type="match status" value="1"/>
</dbReference>
<evidence type="ECO:0000313" key="13">
    <source>
        <dbReference type="EMBL" id="SVC28857.1"/>
    </source>
</evidence>
<gene>
    <name evidence="13" type="ORF">METZ01_LOCUS281711</name>
</gene>
<dbReference type="PANTHER" id="PTHR11817">
    <property type="entry name" value="PYRUVATE KINASE"/>
    <property type="match status" value="1"/>
</dbReference>
<evidence type="ECO:0000256" key="1">
    <source>
        <dbReference type="ARBA" id="ARBA00004997"/>
    </source>
</evidence>
<reference evidence="13" key="1">
    <citation type="submission" date="2018-05" db="EMBL/GenBank/DDBJ databases">
        <authorList>
            <person name="Lanie J.A."/>
            <person name="Ng W.-L."/>
            <person name="Kazmierczak K.M."/>
            <person name="Andrzejewski T.M."/>
            <person name="Davidsen T.M."/>
            <person name="Wayne K.J."/>
            <person name="Tettelin H."/>
            <person name="Glass J.I."/>
            <person name="Rusch D."/>
            <person name="Podicherti R."/>
            <person name="Tsui H.-C.T."/>
            <person name="Winkler M.E."/>
        </authorList>
    </citation>
    <scope>NUCLEOTIDE SEQUENCE</scope>
</reference>
<evidence type="ECO:0000256" key="9">
    <source>
        <dbReference type="ARBA" id="ARBA00022842"/>
    </source>
</evidence>
<dbReference type="PRINTS" id="PR01050">
    <property type="entry name" value="PYRUVTKNASE"/>
</dbReference>
<dbReference type="InterPro" id="IPR015813">
    <property type="entry name" value="Pyrv/PenolPyrv_kinase-like_dom"/>
</dbReference>
<keyword evidence="10" id="KW-0324">Glycolysis</keyword>
<evidence type="ECO:0000256" key="3">
    <source>
        <dbReference type="ARBA" id="ARBA00012142"/>
    </source>
</evidence>
<evidence type="ECO:0000256" key="2">
    <source>
        <dbReference type="ARBA" id="ARBA00008663"/>
    </source>
</evidence>
<comment type="similarity">
    <text evidence="2">Belongs to the pyruvate kinase family.</text>
</comment>
<dbReference type="UniPathway" id="UPA00109">
    <property type="reaction ID" value="UER00188"/>
</dbReference>
<accession>A0A382L1K7</accession>
<evidence type="ECO:0000256" key="10">
    <source>
        <dbReference type="ARBA" id="ARBA00023152"/>
    </source>
</evidence>
<dbReference type="GO" id="GO:0030955">
    <property type="term" value="F:potassium ion binding"/>
    <property type="evidence" value="ECO:0007669"/>
    <property type="project" value="InterPro"/>
</dbReference>
<comment type="pathway">
    <text evidence="1">Carbohydrate degradation; glycolysis; pyruvate from D-glyceraldehyde 3-phosphate: step 5/5.</text>
</comment>
<evidence type="ECO:0000259" key="12">
    <source>
        <dbReference type="Pfam" id="PF00224"/>
    </source>
</evidence>
<proteinExistence type="inferred from homology"/>
<organism evidence="13">
    <name type="scientific">marine metagenome</name>
    <dbReference type="NCBI Taxonomy" id="408172"/>
    <lineage>
        <taxon>unclassified sequences</taxon>
        <taxon>metagenomes</taxon>
        <taxon>ecological metagenomes</taxon>
    </lineage>
</organism>
<dbReference type="SUPFAM" id="SSF51621">
    <property type="entry name" value="Phosphoenolpyruvate/pyruvate domain"/>
    <property type="match status" value="1"/>
</dbReference>
<keyword evidence="6" id="KW-0547">Nucleotide-binding</keyword>
<evidence type="ECO:0000256" key="8">
    <source>
        <dbReference type="ARBA" id="ARBA00022840"/>
    </source>
</evidence>
<dbReference type="InterPro" id="IPR040442">
    <property type="entry name" value="Pyrv_kinase-like_dom_sf"/>
</dbReference>
<name>A0A382L1K7_9ZZZZ</name>
<keyword evidence="8" id="KW-0067">ATP-binding</keyword>
<dbReference type="GO" id="GO:0000287">
    <property type="term" value="F:magnesium ion binding"/>
    <property type="evidence" value="ECO:0007669"/>
    <property type="project" value="InterPro"/>
</dbReference>
<dbReference type="InterPro" id="IPR015793">
    <property type="entry name" value="Pyrv_Knase_brl"/>
</dbReference>
<dbReference type="Pfam" id="PF00224">
    <property type="entry name" value="PK"/>
    <property type="match status" value="1"/>
</dbReference>
<protein>
    <recommendedName>
        <fullName evidence="3">pyruvate kinase</fullName>
        <ecNumber evidence="3">2.7.1.40</ecNumber>
    </recommendedName>
</protein>
<dbReference type="GO" id="GO:0004743">
    <property type="term" value="F:pyruvate kinase activity"/>
    <property type="evidence" value="ECO:0007669"/>
    <property type="project" value="UniProtKB-EC"/>
</dbReference>
<dbReference type="GO" id="GO:0016301">
    <property type="term" value="F:kinase activity"/>
    <property type="evidence" value="ECO:0007669"/>
    <property type="project" value="UniProtKB-KW"/>
</dbReference>
<dbReference type="InterPro" id="IPR001697">
    <property type="entry name" value="Pyr_Knase"/>
</dbReference>
<dbReference type="EC" id="2.7.1.40" evidence="3"/>
<keyword evidence="11" id="KW-0670">Pyruvate</keyword>
<dbReference type="InterPro" id="IPR011037">
    <property type="entry name" value="Pyrv_Knase-like_insert_dom_sf"/>
</dbReference>
<feature type="domain" description="Pyruvate kinase barrel" evidence="12">
    <location>
        <begin position="6"/>
        <end position="319"/>
    </location>
</feature>
<evidence type="ECO:0000256" key="7">
    <source>
        <dbReference type="ARBA" id="ARBA00022777"/>
    </source>
</evidence>
<dbReference type="InterPro" id="IPR015806">
    <property type="entry name" value="Pyrv_Knase_insert_dom_sf"/>
</dbReference>
<dbReference type="EMBL" id="UINC01083289">
    <property type="protein sequence ID" value="SVC28857.1"/>
    <property type="molecule type" value="Genomic_DNA"/>
</dbReference>
<evidence type="ECO:0000256" key="5">
    <source>
        <dbReference type="ARBA" id="ARBA00022723"/>
    </source>
</evidence>
<evidence type="ECO:0000256" key="4">
    <source>
        <dbReference type="ARBA" id="ARBA00022679"/>
    </source>
</evidence>
<keyword evidence="9" id="KW-0460">Magnesium</keyword>
<dbReference type="GO" id="GO:0005524">
    <property type="term" value="F:ATP binding"/>
    <property type="evidence" value="ECO:0007669"/>
    <property type="project" value="UniProtKB-KW"/>
</dbReference>
<dbReference type="SUPFAM" id="SSF50800">
    <property type="entry name" value="PK beta-barrel domain-like"/>
    <property type="match status" value="1"/>
</dbReference>
<evidence type="ECO:0000256" key="6">
    <source>
        <dbReference type="ARBA" id="ARBA00022741"/>
    </source>
</evidence>
<keyword evidence="7" id="KW-0418">Kinase</keyword>
<evidence type="ECO:0000256" key="11">
    <source>
        <dbReference type="ARBA" id="ARBA00023317"/>
    </source>
</evidence>